<keyword evidence="2" id="KW-0812">Transmembrane</keyword>
<feature type="compositionally biased region" description="Acidic residues" evidence="1">
    <location>
        <begin position="525"/>
        <end position="534"/>
    </location>
</feature>
<evidence type="ECO:0000256" key="1">
    <source>
        <dbReference type="SAM" id="MobiDB-lite"/>
    </source>
</evidence>
<evidence type="ECO:0000259" key="3">
    <source>
        <dbReference type="PROSITE" id="PS50853"/>
    </source>
</evidence>
<reference evidence="4" key="1">
    <citation type="submission" date="2016-01" db="EMBL/GenBank/DDBJ databases">
        <title>Reference transcriptome for the parasite Schistocephalus solidus: insights into the molecular evolution of parasitism.</title>
        <authorList>
            <person name="Hebert F.O."/>
            <person name="Grambauer S."/>
            <person name="Barber I."/>
            <person name="Landry C.R."/>
            <person name="Aubin-Horth N."/>
        </authorList>
    </citation>
    <scope>NUCLEOTIDE SEQUENCE</scope>
</reference>
<name>A0A0X3PS25_SCHSO</name>
<evidence type="ECO:0000313" key="4">
    <source>
        <dbReference type="EMBL" id="JAP54439.1"/>
    </source>
</evidence>
<feature type="compositionally biased region" description="Basic and acidic residues" evidence="1">
    <location>
        <begin position="477"/>
        <end position="486"/>
    </location>
</feature>
<dbReference type="Gene3D" id="2.60.40.10">
    <property type="entry name" value="Immunoglobulins"/>
    <property type="match status" value="3"/>
</dbReference>
<feature type="transmembrane region" description="Helical" evidence="2">
    <location>
        <begin position="445"/>
        <end position="466"/>
    </location>
</feature>
<organism evidence="4">
    <name type="scientific">Schistocephalus solidus</name>
    <name type="common">Tapeworm</name>
    <dbReference type="NCBI Taxonomy" id="70667"/>
    <lineage>
        <taxon>Eukaryota</taxon>
        <taxon>Metazoa</taxon>
        <taxon>Spiralia</taxon>
        <taxon>Lophotrochozoa</taxon>
        <taxon>Platyhelminthes</taxon>
        <taxon>Cestoda</taxon>
        <taxon>Eucestoda</taxon>
        <taxon>Diphyllobothriidea</taxon>
        <taxon>Diphyllobothriidae</taxon>
        <taxon>Schistocephalus</taxon>
    </lineage>
</organism>
<feature type="region of interest" description="Disordered" evidence="1">
    <location>
        <begin position="477"/>
        <end position="583"/>
    </location>
</feature>
<feature type="non-terminal residue" evidence="4">
    <location>
        <position position="1"/>
    </location>
</feature>
<evidence type="ECO:0000256" key="2">
    <source>
        <dbReference type="SAM" id="Phobius"/>
    </source>
</evidence>
<dbReference type="InterPro" id="IPR036116">
    <property type="entry name" value="FN3_sf"/>
</dbReference>
<dbReference type="PROSITE" id="PS50853">
    <property type="entry name" value="FN3"/>
    <property type="match status" value="2"/>
</dbReference>
<dbReference type="AlphaFoldDB" id="A0A0X3PS25"/>
<feature type="compositionally biased region" description="Acidic residues" evidence="1">
    <location>
        <begin position="565"/>
        <end position="581"/>
    </location>
</feature>
<sequence length="674" mass="75274">YKLFEATIQSRNDKGTSTALPTVAQGYSGENMPNFAPPAPTVLQVTSTGAVLQWTVITQQQEAHVNGFFRGYRVEWCPSTLTITECEREKRFKDVLFQMLPVPISYLRRPRSVEEREAEEITGTQDHTHFYNSPGDCESLQDACPVSPFRSPSCIGEAIQLQLARSRRQLVTMTTLPDARSSITPIVLQNFTWGQTINYTLTGAPGNTNIRLWLRILNSLNAGPMSSVVNLTTLEGIPGPVSELQTVMIGINRVNITWTAPREPNGVVIGYEFEAREIIGLDLAYANRYPPVMDGDLTTYEMTALRPNTTYRLIVIPRTKAGAGIEAFVDITTLDATVAPAAPTFFVSNIGDTTFNVTYEPSHRGLPGSVFFAQYREPGVIEWQESLREFIVRTFHISRLTPSTQYEVRMVATNGAQLSTASTSIYVWTTGPPVPGGLQGASATWFVLVFLIFLLLVFMFALFACIRNQRLKEVQEKAAPTERLFEPSEGYQGAPSQMNQSLPLGDLEEEAEEEEEENRMGVDDDVREEPEGVEEAVQSVRSSQRNAYDNWSPERRQQQRRPYYEDADEREEDDEEEEEEAGIITPHRARVATGDRAWIDEPMRGASVGPASDRSGYINRDLGDHTAYERESALSGSSVEAASSSISGLRSDRRRQRTRDGRSDAGFVNRPTFI</sequence>
<dbReference type="InterPro" id="IPR013783">
    <property type="entry name" value="Ig-like_fold"/>
</dbReference>
<accession>A0A0X3PS25</accession>
<keyword evidence="2" id="KW-0472">Membrane</keyword>
<dbReference type="PANTHER" id="PTHR46957">
    <property type="entry name" value="CYTOKINE RECEPTOR"/>
    <property type="match status" value="1"/>
</dbReference>
<dbReference type="CDD" id="cd00063">
    <property type="entry name" value="FN3"/>
    <property type="match status" value="2"/>
</dbReference>
<feature type="compositionally biased region" description="Low complexity" evidence="1">
    <location>
        <begin position="633"/>
        <end position="649"/>
    </location>
</feature>
<dbReference type="SMART" id="SM00060">
    <property type="entry name" value="FN3"/>
    <property type="match status" value="3"/>
</dbReference>
<dbReference type="InterPro" id="IPR050713">
    <property type="entry name" value="RTP_Phos/Ushers"/>
</dbReference>
<dbReference type="SUPFAM" id="SSF49265">
    <property type="entry name" value="Fibronectin type III"/>
    <property type="match status" value="2"/>
</dbReference>
<keyword evidence="2" id="KW-1133">Transmembrane helix</keyword>
<feature type="compositionally biased region" description="Acidic residues" evidence="1">
    <location>
        <begin position="506"/>
        <end position="517"/>
    </location>
</feature>
<feature type="compositionally biased region" description="Polar residues" evidence="1">
    <location>
        <begin position="539"/>
        <end position="549"/>
    </location>
</feature>
<dbReference type="GO" id="GO:0016020">
    <property type="term" value="C:membrane"/>
    <property type="evidence" value="ECO:0007669"/>
    <property type="project" value="UniProtKB-SubCell"/>
</dbReference>
<protein>
    <recommendedName>
        <fullName evidence="3">Fibronectin type-III domain-containing protein</fullName>
    </recommendedName>
</protein>
<feature type="domain" description="Fibronectin type-III" evidence="3">
    <location>
        <begin position="240"/>
        <end position="340"/>
    </location>
</feature>
<dbReference type="PANTHER" id="PTHR46957:SF3">
    <property type="entry name" value="CYTOKINE RECEPTOR"/>
    <property type="match status" value="1"/>
</dbReference>
<gene>
    <name evidence="4" type="ORF">TR92382</name>
</gene>
<proteinExistence type="predicted"/>
<dbReference type="EMBL" id="GEEE01008786">
    <property type="protein sequence ID" value="JAP54439.1"/>
    <property type="molecule type" value="Transcribed_RNA"/>
</dbReference>
<feature type="region of interest" description="Disordered" evidence="1">
    <location>
        <begin position="629"/>
        <end position="674"/>
    </location>
</feature>
<feature type="domain" description="Fibronectin type-III" evidence="3">
    <location>
        <begin position="342"/>
        <end position="433"/>
    </location>
</feature>
<dbReference type="Pfam" id="PF00041">
    <property type="entry name" value="fn3"/>
    <property type="match status" value="2"/>
</dbReference>
<dbReference type="InterPro" id="IPR003961">
    <property type="entry name" value="FN3_dom"/>
</dbReference>